<dbReference type="InterPro" id="IPR020051">
    <property type="entry name" value="SagB-type_dehydrogenase"/>
</dbReference>
<dbReference type="CDD" id="cd02142">
    <property type="entry name" value="McbC_SagB-like_oxidoreductase"/>
    <property type="match status" value="1"/>
</dbReference>
<evidence type="ECO:0000259" key="1">
    <source>
        <dbReference type="Pfam" id="PF00881"/>
    </source>
</evidence>
<dbReference type="OrthoDB" id="9801593at2"/>
<dbReference type="PANTHER" id="PTHR43745">
    <property type="entry name" value="NITROREDUCTASE MJ1384-RELATED"/>
    <property type="match status" value="1"/>
</dbReference>
<sequence length="525" mass="59557">MSLEEFLQNLHFNIDKANQPNLEVDWEDAPLAYKLYRGLPIVPLSSEVPLTLTGEEPPARLDLNRVGHFLWYVFGFTQLSQSVFPMDSTEQDPHPVQSYRRFAPSGGALYPNELYVYLKVEGLPDGVYHYDVAHHSLVCLREGNFDSYLARALGNRCDFSSCFGIVFVSTMFWKNFFKYNNFAYRLQGLDAGVLMGQLMEVAKRFGFASGVYFQFLDTAINHLLGLSELEESVYSVIPLSVEATTWSANGRDLYKNVTSEELKKELPAIQAEHFERSLSVKEYPMITAMNEVSKLDSTNSFRLLERRTIPERMELTVELPQVKSLTYDLAEACGNRFSPDMDFVLEKVSQQQLATLLQEATTSFSYRNDLDEAYRSNVPRVTIYSCLYNVEGISNGAYDYDSAKHILREIYPGDHRLHLQTGMSLDNVNLLQVPLCLHVAGDKEFYQTELGHRGYRIQQMEAGMLVQRLLLAASALEMGGHPLLGFDANLSDELYKMDQQGKTSLIQIPIGPYRPRPSLSGSLHS</sequence>
<dbReference type="Proteomes" id="UP000256520">
    <property type="component" value="Unassembled WGS sequence"/>
</dbReference>
<dbReference type="EMBL" id="PIOD01000010">
    <property type="protein sequence ID" value="RDW18596.1"/>
    <property type="molecule type" value="Genomic_DNA"/>
</dbReference>
<name>A0A3D8PR31_9BACI</name>
<accession>A0A3D8PR31</accession>
<dbReference type="InterPro" id="IPR029479">
    <property type="entry name" value="Nitroreductase"/>
</dbReference>
<dbReference type="PANTHER" id="PTHR43745:SF2">
    <property type="entry name" value="NITROREDUCTASE MJ1384-RELATED"/>
    <property type="match status" value="1"/>
</dbReference>
<dbReference type="RefSeq" id="WP_115749691.1">
    <property type="nucleotide sequence ID" value="NZ_PIOD01000010.1"/>
</dbReference>
<feature type="domain" description="Nitroreductase" evidence="1">
    <location>
        <begin position="101"/>
        <end position="235"/>
    </location>
</feature>
<dbReference type="NCBIfam" id="TIGR03605">
    <property type="entry name" value="antibiot_sagB"/>
    <property type="match status" value="1"/>
</dbReference>
<comment type="caution">
    <text evidence="2">The sequence shown here is derived from an EMBL/GenBank/DDBJ whole genome shotgun (WGS) entry which is preliminary data.</text>
</comment>
<reference evidence="3" key="1">
    <citation type="submission" date="2017-11" db="EMBL/GenBank/DDBJ databases">
        <authorList>
            <person name="Zhu W."/>
        </authorList>
    </citation>
    <scope>NUCLEOTIDE SEQUENCE [LARGE SCALE GENOMIC DNA]</scope>
    <source>
        <strain evidence="3">CAU 1051</strain>
    </source>
</reference>
<dbReference type="AlphaFoldDB" id="A0A3D8PR31"/>
<gene>
    <name evidence="2" type="ORF">CWR45_09765</name>
</gene>
<evidence type="ECO:0000313" key="2">
    <source>
        <dbReference type="EMBL" id="RDW18596.1"/>
    </source>
</evidence>
<dbReference type="Pfam" id="PF00881">
    <property type="entry name" value="Nitroreductase"/>
    <property type="match status" value="1"/>
</dbReference>
<dbReference type="GO" id="GO:0016491">
    <property type="term" value="F:oxidoreductase activity"/>
    <property type="evidence" value="ECO:0007669"/>
    <property type="project" value="InterPro"/>
</dbReference>
<dbReference type="InterPro" id="IPR000415">
    <property type="entry name" value="Nitroreductase-like"/>
</dbReference>
<keyword evidence="3" id="KW-1185">Reference proteome</keyword>
<proteinExistence type="predicted"/>
<organism evidence="2 3">
    <name type="scientific">Oceanobacillus chungangensis</name>
    <dbReference type="NCBI Taxonomy" id="1229152"/>
    <lineage>
        <taxon>Bacteria</taxon>
        <taxon>Bacillati</taxon>
        <taxon>Bacillota</taxon>
        <taxon>Bacilli</taxon>
        <taxon>Bacillales</taxon>
        <taxon>Bacillaceae</taxon>
        <taxon>Oceanobacillus</taxon>
    </lineage>
</organism>
<dbReference type="InterPro" id="IPR052544">
    <property type="entry name" value="Bacteriocin_Proc_Enz"/>
</dbReference>
<dbReference type="Gene3D" id="3.40.109.10">
    <property type="entry name" value="NADH Oxidase"/>
    <property type="match status" value="2"/>
</dbReference>
<protein>
    <submittedName>
        <fullName evidence="2">NADH oxidase</fullName>
    </submittedName>
</protein>
<dbReference type="SUPFAM" id="SSF55469">
    <property type="entry name" value="FMN-dependent nitroreductase-like"/>
    <property type="match status" value="2"/>
</dbReference>
<evidence type="ECO:0000313" key="3">
    <source>
        <dbReference type="Proteomes" id="UP000256520"/>
    </source>
</evidence>